<proteinExistence type="predicted"/>
<accession>A0A3P6GFN3</accession>
<keyword evidence="2" id="KW-1185">Reference proteome</keyword>
<gene>
    <name evidence="1" type="ORF">MCOS_LOCUS4114</name>
</gene>
<dbReference type="AlphaFoldDB" id="A0A3P6GFN3"/>
<dbReference type="Proteomes" id="UP000267029">
    <property type="component" value="Unassembled WGS sequence"/>
</dbReference>
<evidence type="ECO:0000313" key="1">
    <source>
        <dbReference type="EMBL" id="VDD78111.1"/>
    </source>
</evidence>
<evidence type="ECO:0000313" key="2">
    <source>
        <dbReference type="Proteomes" id="UP000267029"/>
    </source>
</evidence>
<name>A0A3P6GFN3_MESCO</name>
<dbReference type="EMBL" id="UXSR01001291">
    <property type="protein sequence ID" value="VDD78111.1"/>
    <property type="molecule type" value="Genomic_DNA"/>
</dbReference>
<protein>
    <submittedName>
        <fullName evidence="1">Uncharacterized protein</fullName>
    </submittedName>
</protein>
<reference evidence="1 2" key="1">
    <citation type="submission" date="2018-10" db="EMBL/GenBank/DDBJ databases">
        <authorList>
            <consortium name="Pathogen Informatics"/>
        </authorList>
    </citation>
    <scope>NUCLEOTIDE SEQUENCE [LARGE SCALE GENOMIC DNA]</scope>
</reference>
<organism evidence="1 2">
    <name type="scientific">Mesocestoides corti</name>
    <name type="common">Flatworm</name>
    <dbReference type="NCBI Taxonomy" id="53468"/>
    <lineage>
        <taxon>Eukaryota</taxon>
        <taxon>Metazoa</taxon>
        <taxon>Spiralia</taxon>
        <taxon>Lophotrochozoa</taxon>
        <taxon>Platyhelminthes</taxon>
        <taxon>Cestoda</taxon>
        <taxon>Eucestoda</taxon>
        <taxon>Cyclophyllidea</taxon>
        <taxon>Mesocestoididae</taxon>
        <taxon>Mesocestoides</taxon>
    </lineage>
</organism>
<dbReference type="OrthoDB" id="6326583at2759"/>
<sequence>MAEKLTCKFEVNNITGSNGIAVATAYSIQKLFDAAVHSPTDGTIMGTASQILEILVIPAFVKSSSITFRVTSDAFFEDIYPVNARISRFDKGITVEPNCEPVLSRRNGEVLLTQCGVTSRESYAAMHWHLYLQFALSAPPRVSIHLATSIDGQTHWRNVILKFAIPKIVTKAIGVSSFIIHPIGRLSLRGIGTFLVTITLSPFTLADYALECHAAVSNERLPSRLRFANWNILNSAFANVYSNRGTCSGNMVNFGRLLSPDSYQPGSLLVAELAVLADFPKSVQESVTCLLALDNANLQTATTNFTTSPVVSSFEPRPLDPGTWTLRVLDVLTRTPINRPLLPGEVALIEFEFTVPPNTAVNAEPSIEIESGGDATLDSPHIRAVREGVYWGDNHQNCITADKVNQHSIERYTFKMGTLLAKNNVNSRVVVACYMRVEFSKNLSSANIIVKGNLENYIVTAAFAMSGSSNVQLGTPLSKHDITLSLVGPNVVEMMFKEYQTLKFRFCAKPGVYLNNLRFEAYSEHHTYAEELLTVDLFSYSASVNYPGLNFAAPWTLLDRRNSTGHVWRQKILLGPVFNSGRQHSLTFLA</sequence>